<dbReference type="AlphaFoldDB" id="A0A084WT11"/>
<sequence>MKTTPNGRFGCPKLEPAEGGEDEFLAQPRPKFIPKSECAAVQGGVRVCVHEEGEPQGGGTERQTVRCTGKRSNARASGVQFTVDFRGVKFIAERPHPSEKPKHRHRNATKQAASPSQAKPAAQRSGRVPSECTTEKAAPEAPN</sequence>
<reference evidence="2 4" key="1">
    <citation type="journal article" date="2014" name="BMC Genomics">
        <title>Genome sequence of Anopheles sinensis provides insight into genetics basis of mosquito competence for malaria parasites.</title>
        <authorList>
            <person name="Zhou D."/>
            <person name="Zhang D."/>
            <person name="Ding G."/>
            <person name="Shi L."/>
            <person name="Hou Q."/>
            <person name="Ye Y."/>
            <person name="Xu Y."/>
            <person name="Zhou H."/>
            <person name="Xiong C."/>
            <person name="Li S."/>
            <person name="Yu J."/>
            <person name="Hong S."/>
            <person name="Yu X."/>
            <person name="Zou P."/>
            <person name="Chen C."/>
            <person name="Chang X."/>
            <person name="Wang W."/>
            <person name="Lv Y."/>
            <person name="Sun Y."/>
            <person name="Ma L."/>
            <person name="Shen B."/>
            <person name="Zhu C."/>
        </authorList>
    </citation>
    <scope>NUCLEOTIDE SEQUENCE [LARGE SCALE GENOMIC DNA]</scope>
</reference>
<evidence type="ECO:0000313" key="3">
    <source>
        <dbReference type="EnsemblMetazoa" id="ASIC021664-PA"/>
    </source>
</evidence>
<feature type="region of interest" description="Disordered" evidence="1">
    <location>
        <begin position="1"/>
        <end position="21"/>
    </location>
</feature>
<organism evidence="2">
    <name type="scientific">Anopheles sinensis</name>
    <name type="common">Mosquito</name>
    <dbReference type="NCBI Taxonomy" id="74873"/>
    <lineage>
        <taxon>Eukaryota</taxon>
        <taxon>Metazoa</taxon>
        <taxon>Ecdysozoa</taxon>
        <taxon>Arthropoda</taxon>
        <taxon>Hexapoda</taxon>
        <taxon>Insecta</taxon>
        <taxon>Pterygota</taxon>
        <taxon>Neoptera</taxon>
        <taxon>Endopterygota</taxon>
        <taxon>Diptera</taxon>
        <taxon>Nematocera</taxon>
        <taxon>Culicoidea</taxon>
        <taxon>Culicidae</taxon>
        <taxon>Anophelinae</taxon>
        <taxon>Anopheles</taxon>
    </lineage>
</organism>
<feature type="compositionally biased region" description="Low complexity" evidence="1">
    <location>
        <begin position="110"/>
        <end position="123"/>
    </location>
</feature>
<accession>A0A084WT11</accession>
<feature type="region of interest" description="Disordered" evidence="1">
    <location>
        <begin position="51"/>
        <end position="74"/>
    </location>
</feature>
<keyword evidence="4" id="KW-1185">Reference proteome</keyword>
<dbReference type="EMBL" id="ATLV01026799">
    <property type="status" value="NOT_ANNOTATED_CDS"/>
    <property type="molecule type" value="Genomic_DNA"/>
</dbReference>
<dbReference type="VEuPathDB" id="VectorBase:ASIC021664"/>
<reference evidence="3" key="2">
    <citation type="submission" date="2020-05" db="UniProtKB">
        <authorList>
            <consortium name="EnsemblMetazoa"/>
        </authorList>
    </citation>
    <scope>IDENTIFICATION</scope>
</reference>
<feature type="compositionally biased region" description="Basic and acidic residues" evidence="1">
    <location>
        <begin position="133"/>
        <end position="143"/>
    </location>
</feature>
<proteinExistence type="predicted"/>
<gene>
    <name evidence="2" type="ORF">ZHAS_00021664</name>
</gene>
<name>A0A084WT11_ANOSI</name>
<dbReference type="EMBL" id="KE525419">
    <property type="protein sequence ID" value="KFB53355.1"/>
    <property type="molecule type" value="Genomic_DNA"/>
</dbReference>
<evidence type="ECO:0000313" key="2">
    <source>
        <dbReference type="EMBL" id="KFB53355.1"/>
    </source>
</evidence>
<evidence type="ECO:0000256" key="1">
    <source>
        <dbReference type="SAM" id="MobiDB-lite"/>
    </source>
</evidence>
<dbReference type="Proteomes" id="UP000030765">
    <property type="component" value="Unassembled WGS sequence"/>
</dbReference>
<evidence type="ECO:0000313" key="4">
    <source>
        <dbReference type="Proteomes" id="UP000030765"/>
    </source>
</evidence>
<feature type="region of interest" description="Disordered" evidence="1">
    <location>
        <begin position="90"/>
        <end position="143"/>
    </location>
</feature>
<feature type="compositionally biased region" description="Basic and acidic residues" evidence="1">
    <location>
        <begin position="91"/>
        <end position="100"/>
    </location>
</feature>
<dbReference type="EnsemblMetazoa" id="ASIC021664-RA">
    <property type="protein sequence ID" value="ASIC021664-PA"/>
    <property type="gene ID" value="ASIC021664"/>
</dbReference>
<protein>
    <submittedName>
        <fullName evidence="2 3">Uncharacterized protein</fullName>
    </submittedName>
</protein>